<keyword evidence="2" id="KW-1185">Reference proteome</keyword>
<accession>A0AAD3RYY4</accession>
<dbReference type="AlphaFoldDB" id="A0AAD3RYY4"/>
<name>A0AAD3RYY4_NEPGR</name>
<proteinExistence type="predicted"/>
<sequence length="82" mass="8967">MCDTVLAGPVAQELGDKKFVAAEVKALHPGGVVCPRQRAYDAHCHIQSAVVYQERARSGFQMKGQGHLGHFMLVKVLHIISE</sequence>
<comment type="caution">
    <text evidence="1">The sequence shown here is derived from an EMBL/GenBank/DDBJ whole genome shotgun (WGS) entry which is preliminary data.</text>
</comment>
<reference evidence="1" key="1">
    <citation type="submission" date="2023-05" db="EMBL/GenBank/DDBJ databases">
        <title>Nepenthes gracilis genome sequencing.</title>
        <authorList>
            <person name="Fukushima K."/>
        </authorList>
    </citation>
    <scope>NUCLEOTIDE SEQUENCE</scope>
    <source>
        <strain evidence="1">SING2019-196</strain>
    </source>
</reference>
<dbReference type="EMBL" id="BSYO01000002">
    <property type="protein sequence ID" value="GMH01298.1"/>
    <property type="molecule type" value="Genomic_DNA"/>
</dbReference>
<dbReference type="Proteomes" id="UP001279734">
    <property type="component" value="Unassembled WGS sequence"/>
</dbReference>
<gene>
    <name evidence="1" type="ORF">Nepgr_003137</name>
</gene>
<evidence type="ECO:0000313" key="2">
    <source>
        <dbReference type="Proteomes" id="UP001279734"/>
    </source>
</evidence>
<organism evidence="1 2">
    <name type="scientific">Nepenthes gracilis</name>
    <name type="common">Slender pitcher plant</name>
    <dbReference type="NCBI Taxonomy" id="150966"/>
    <lineage>
        <taxon>Eukaryota</taxon>
        <taxon>Viridiplantae</taxon>
        <taxon>Streptophyta</taxon>
        <taxon>Embryophyta</taxon>
        <taxon>Tracheophyta</taxon>
        <taxon>Spermatophyta</taxon>
        <taxon>Magnoliopsida</taxon>
        <taxon>eudicotyledons</taxon>
        <taxon>Gunneridae</taxon>
        <taxon>Pentapetalae</taxon>
        <taxon>Caryophyllales</taxon>
        <taxon>Nepenthaceae</taxon>
        <taxon>Nepenthes</taxon>
    </lineage>
</organism>
<evidence type="ECO:0000313" key="1">
    <source>
        <dbReference type="EMBL" id="GMH01298.1"/>
    </source>
</evidence>
<protein>
    <submittedName>
        <fullName evidence="1">Uncharacterized protein</fullName>
    </submittedName>
</protein>